<evidence type="ECO:0000259" key="1">
    <source>
        <dbReference type="Pfam" id="PF07238"/>
    </source>
</evidence>
<dbReference type="SUPFAM" id="SSF141371">
    <property type="entry name" value="PilZ domain-like"/>
    <property type="match status" value="1"/>
</dbReference>
<evidence type="ECO:0000313" key="2">
    <source>
        <dbReference type="EMBL" id="BDV41183.1"/>
    </source>
</evidence>
<feature type="domain" description="PilZ" evidence="1">
    <location>
        <begin position="3"/>
        <end position="98"/>
    </location>
</feature>
<dbReference type="Gene3D" id="2.40.10.220">
    <property type="entry name" value="predicted glycosyltransferase like domains"/>
    <property type="match status" value="1"/>
</dbReference>
<organism evidence="2 3">
    <name type="scientific">Geotalea uraniireducens</name>
    <dbReference type="NCBI Taxonomy" id="351604"/>
    <lineage>
        <taxon>Bacteria</taxon>
        <taxon>Pseudomonadati</taxon>
        <taxon>Thermodesulfobacteriota</taxon>
        <taxon>Desulfuromonadia</taxon>
        <taxon>Geobacterales</taxon>
        <taxon>Geobacteraceae</taxon>
        <taxon>Geotalea</taxon>
    </lineage>
</organism>
<dbReference type="EMBL" id="AP027151">
    <property type="protein sequence ID" value="BDV41183.1"/>
    <property type="molecule type" value="Genomic_DNA"/>
</dbReference>
<accession>A0ABM8EFK8</accession>
<dbReference type="Pfam" id="PF07238">
    <property type="entry name" value="PilZ"/>
    <property type="match status" value="1"/>
</dbReference>
<sequence>MEERKSKRMAMAVGCWLVEVDGATCVYTFDLSEGGVAVITEDPFPVGQVLTLQFYTPQSASAVTLEAEVVWSRLEPEGGMGLKFINLDEGKRALVQEFSRLLERQKKTMP</sequence>
<proteinExistence type="predicted"/>
<dbReference type="InterPro" id="IPR009875">
    <property type="entry name" value="PilZ_domain"/>
</dbReference>
<gene>
    <name evidence="2" type="ORF">GURASL_01060</name>
</gene>
<name>A0ABM8EFK8_9BACT</name>
<dbReference type="RefSeq" id="WP_282001143.1">
    <property type="nucleotide sequence ID" value="NZ_AP027151.1"/>
</dbReference>
<dbReference type="Proteomes" id="UP001317705">
    <property type="component" value="Chromosome"/>
</dbReference>
<keyword evidence="3" id="KW-1185">Reference proteome</keyword>
<reference evidence="2 3" key="1">
    <citation type="submission" date="2022-12" db="EMBL/GenBank/DDBJ databases">
        <title>Polyphasic characterization of Geotalea uranireducens NIT-SL11 newly isolated from a complex of sewage sludge and microbially reduced graphene oxide.</title>
        <authorList>
            <person name="Xie L."/>
            <person name="Yoshida N."/>
            <person name="Meng L."/>
        </authorList>
    </citation>
    <scope>NUCLEOTIDE SEQUENCE [LARGE SCALE GENOMIC DNA]</scope>
    <source>
        <strain evidence="2 3">NIT-SL11</strain>
    </source>
</reference>
<protein>
    <submittedName>
        <fullName evidence="2">Pilus protein PilZ</fullName>
    </submittedName>
</protein>
<evidence type="ECO:0000313" key="3">
    <source>
        <dbReference type="Proteomes" id="UP001317705"/>
    </source>
</evidence>